<dbReference type="PROSITE" id="PS50985">
    <property type="entry name" value="GRAS"/>
    <property type="match status" value="1"/>
</dbReference>
<keyword evidence="6" id="KW-1185">Reference proteome</keyword>
<comment type="caution">
    <text evidence="3">Lacks conserved residue(s) required for the propagation of feature annotation.</text>
</comment>
<feature type="region of interest" description="Leucine repeat I (LRI)" evidence="3">
    <location>
        <begin position="328"/>
        <end position="388"/>
    </location>
</feature>
<evidence type="ECO:0000256" key="4">
    <source>
        <dbReference type="SAM" id="MobiDB-lite"/>
    </source>
</evidence>
<comment type="similarity">
    <text evidence="3">Belongs to the GRAS family.</text>
</comment>
<feature type="region of interest" description="Disordered" evidence="4">
    <location>
        <begin position="223"/>
        <end position="253"/>
    </location>
</feature>
<proteinExistence type="inferred from homology"/>
<keyword evidence="2" id="KW-0804">Transcription</keyword>
<dbReference type="EMBL" id="BAABME010002478">
    <property type="protein sequence ID" value="GAA0154823.1"/>
    <property type="molecule type" value="Genomic_DNA"/>
</dbReference>
<dbReference type="Proteomes" id="UP001454036">
    <property type="component" value="Unassembled WGS sequence"/>
</dbReference>
<feature type="region of interest" description="VHIID" evidence="3">
    <location>
        <begin position="407"/>
        <end position="472"/>
    </location>
</feature>
<feature type="compositionally biased region" description="Basic and acidic residues" evidence="4">
    <location>
        <begin position="241"/>
        <end position="251"/>
    </location>
</feature>
<feature type="compositionally biased region" description="Low complexity" evidence="4">
    <location>
        <begin position="44"/>
        <end position="62"/>
    </location>
</feature>
<feature type="region of interest" description="Disordered" evidence="4">
    <location>
        <begin position="37"/>
        <end position="64"/>
    </location>
</feature>
<reference evidence="5 6" key="1">
    <citation type="submission" date="2024-01" db="EMBL/GenBank/DDBJ databases">
        <title>The complete chloroplast genome sequence of Lithospermum erythrorhizon: insights into the phylogenetic relationship among Boraginaceae species and the maternal lineages of purple gromwells.</title>
        <authorList>
            <person name="Okada T."/>
            <person name="Watanabe K."/>
        </authorList>
    </citation>
    <scope>NUCLEOTIDE SEQUENCE [LARGE SCALE GENOMIC DNA]</scope>
</reference>
<dbReference type="AlphaFoldDB" id="A0AAV3PU59"/>
<name>A0AAV3PU59_LITER</name>
<gene>
    <name evidence="5" type="ORF">LIER_12691</name>
</gene>
<comment type="caution">
    <text evidence="5">The sequence shown here is derived from an EMBL/GenBank/DDBJ whole genome shotgun (WGS) entry which is preliminary data.</text>
</comment>
<protein>
    <submittedName>
        <fullName evidence="5">Uncharacterized protein</fullName>
    </submittedName>
</protein>
<keyword evidence="1" id="KW-0805">Transcription regulation</keyword>
<feature type="short sequence motif" description="VHIID" evidence="3">
    <location>
        <begin position="438"/>
        <end position="442"/>
    </location>
</feature>
<dbReference type="InterPro" id="IPR005202">
    <property type="entry name" value="TF_GRAS"/>
</dbReference>
<evidence type="ECO:0000256" key="3">
    <source>
        <dbReference type="PROSITE-ProRule" id="PRU01191"/>
    </source>
</evidence>
<feature type="compositionally biased region" description="Polar residues" evidence="4">
    <location>
        <begin position="288"/>
        <end position="303"/>
    </location>
</feature>
<sequence length="708" mass="79655">MDTLVQEYSYLINSDFMLDKNIANRCRIISNDYGNFPPSSSDVSSTDEIQSSSGGSSNSNISDETDNSLTMIKFIGDTLMEEEDLGHMPCMYYDSMALQATEKSFHDALLQNPIDYIDHSSSGTSSPDVDSVVNESSWNNYQSGLELHSMQFPHFNADSFAILPEFGFASVRDEFSDMTTLEMSGAYQIQESVIDNSQINNLGHFQPNDNYIEFSEVGTSSKRVYDHSENGSSTWGKHSREHIDAADDRSSKLLAPSEADYPESLEMNVLLCSNFDSVPKPDEGLEACSSSKASPNGAKNQAQKSEKLKQRRPKGGIKGRAVVLQPAVDLRSLLMQCAQAVANFENRTADELLKRIKQHSKPSGDATERLAHFFANALEARMSGTGTALYASSGLKKVSASELLTAYQVFVTACPFKRMSNIYANKSIMKVTGNAPTLHIIDFGILYGFQWPCLIKSLSERPGGPAKLRITGIDCPQPGFRPAERVEATGRRLAKFCNKFNVPFEYNTIAQKWETIELKDLQIEKGEIIAVNCLFRLENVPDETVVSSSPRDTVLRLIKKINPDIFVHGVTNGAYNSPFFATRFREALFHFSSLYDIFEATLPQEDQQRMLFEREVIGRDAMNVIACEDTERVERSETYKQWQSRNLRAGFTQQPLDREILSSVRDKVKKQYHKDFIVDEDGNWMLQGWKGKVLWSLSCWKPNKRRTH</sequence>
<organism evidence="5 6">
    <name type="scientific">Lithospermum erythrorhizon</name>
    <name type="common">Purple gromwell</name>
    <name type="synonym">Lithospermum officinale var. erythrorhizon</name>
    <dbReference type="NCBI Taxonomy" id="34254"/>
    <lineage>
        <taxon>Eukaryota</taxon>
        <taxon>Viridiplantae</taxon>
        <taxon>Streptophyta</taxon>
        <taxon>Embryophyta</taxon>
        <taxon>Tracheophyta</taxon>
        <taxon>Spermatophyta</taxon>
        <taxon>Magnoliopsida</taxon>
        <taxon>eudicotyledons</taxon>
        <taxon>Gunneridae</taxon>
        <taxon>Pentapetalae</taxon>
        <taxon>asterids</taxon>
        <taxon>lamiids</taxon>
        <taxon>Boraginales</taxon>
        <taxon>Boraginaceae</taxon>
        <taxon>Boraginoideae</taxon>
        <taxon>Lithospermeae</taxon>
        <taxon>Lithospermum</taxon>
    </lineage>
</organism>
<feature type="region of interest" description="SAW" evidence="3">
    <location>
        <begin position="626"/>
        <end position="701"/>
    </location>
</feature>
<evidence type="ECO:0000313" key="5">
    <source>
        <dbReference type="EMBL" id="GAA0154823.1"/>
    </source>
</evidence>
<evidence type="ECO:0000313" key="6">
    <source>
        <dbReference type="Proteomes" id="UP001454036"/>
    </source>
</evidence>
<dbReference type="Pfam" id="PF03514">
    <property type="entry name" value="GRAS"/>
    <property type="match status" value="1"/>
</dbReference>
<dbReference type="PANTHER" id="PTHR31636">
    <property type="entry name" value="OSJNBA0084A10.13 PROTEIN-RELATED"/>
    <property type="match status" value="1"/>
</dbReference>
<feature type="region of interest" description="Disordered" evidence="4">
    <location>
        <begin position="283"/>
        <end position="316"/>
    </location>
</feature>
<evidence type="ECO:0000256" key="1">
    <source>
        <dbReference type="ARBA" id="ARBA00023015"/>
    </source>
</evidence>
<evidence type="ECO:0000256" key="2">
    <source>
        <dbReference type="ARBA" id="ARBA00023163"/>
    </source>
</evidence>
<feature type="region of interest" description="Leucine repeat II (LRII)" evidence="3">
    <location>
        <begin position="488"/>
        <end position="520"/>
    </location>
</feature>
<accession>A0AAV3PU59</accession>